<name>A0A4Z0FWB6_9ACTN</name>
<feature type="chain" id="PRO_5038907053" description="Lipoprotein" evidence="2">
    <location>
        <begin position="20"/>
        <end position="249"/>
    </location>
</feature>
<feature type="region of interest" description="Disordered" evidence="1">
    <location>
        <begin position="20"/>
        <end position="47"/>
    </location>
</feature>
<dbReference type="AlphaFoldDB" id="A0A4Z0FWB6"/>
<evidence type="ECO:0000256" key="2">
    <source>
        <dbReference type="SAM" id="SignalP"/>
    </source>
</evidence>
<proteinExistence type="predicted"/>
<dbReference type="RefSeq" id="WP_135342322.1">
    <property type="nucleotide sequence ID" value="NZ_SRID01000526.1"/>
</dbReference>
<gene>
    <name evidence="3" type="ORF">E4099_30380</name>
</gene>
<comment type="caution">
    <text evidence="3">The sequence shown here is derived from an EMBL/GenBank/DDBJ whole genome shotgun (WGS) entry which is preliminary data.</text>
</comment>
<dbReference type="OrthoDB" id="4216217at2"/>
<sequence>MSRVVVAAASVAVLGLATACGGSGDDTASDKKAGAKDASQQSAPLSEAQLKKAALTKTEVKGYQIESVGEKELGGGRGAKADKADCQPIAEMFGTEFTPKPAASVFSGFTNIGAGGKDPDKAFDVSELSLGTLRISAYSEADAKKTVTDLKAAIGACTAGLGITGIDEALKLSGVKPEAAPQLGDDAVAFSAKMLDSEEPGMARFDMVRSGSQLTVVMSFHDVSKKHPKAPEALLKAQVAKVERVAGGK</sequence>
<protein>
    <recommendedName>
        <fullName evidence="5">Lipoprotein</fullName>
    </recommendedName>
</protein>
<organism evidence="3 4">
    <name type="scientific">Streptomyces palmae</name>
    <dbReference type="NCBI Taxonomy" id="1701085"/>
    <lineage>
        <taxon>Bacteria</taxon>
        <taxon>Bacillati</taxon>
        <taxon>Actinomycetota</taxon>
        <taxon>Actinomycetes</taxon>
        <taxon>Kitasatosporales</taxon>
        <taxon>Streptomycetaceae</taxon>
        <taxon>Streptomyces</taxon>
    </lineage>
</organism>
<dbReference type="Proteomes" id="UP000297948">
    <property type="component" value="Unassembled WGS sequence"/>
</dbReference>
<evidence type="ECO:0000256" key="1">
    <source>
        <dbReference type="SAM" id="MobiDB-lite"/>
    </source>
</evidence>
<dbReference type="EMBL" id="SRID01000526">
    <property type="protein sequence ID" value="TGA86615.1"/>
    <property type="molecule type" value="Genomic_DNA"/>
</dbReference>
<evidence type="ECO:0008006" key="5">
    <source>
        <dbReference type="Google" id="ProtNLM"/>
    </source>
</evidence>
<accession>A0A4Z0FWB6</accession>
<feature type="signal peptide" evidence="2">
    <location>
        <begin position="1"/>
        <end position="19"/>
    </location>
</feature>
<keyword evidence="4" id="KW-1185">Reference proteome</keyword>
<evidence type="ECO:0000313" key="3">
    <source>
        <dbReference type="EMBL" id="TGA86615.1"/>
    </source>
</evidence>
<reference evidence="3 4" key="1">
    <citation type="submission" date="2019-03" db="EMBL/GenBank/DDBJ databases">
        <authorList>
            <person name="Gonzalez-Pimentel J.L."/>
        </authorList>
    </citation>
    <scope>NUCLEOTIDE SEQUENCE [LARGE SCALE GENOMIC DNA]</scope>
    <source>
        <strain evidence="3 4">JCM 31289</strain>
    </source>
</reference>
<keyword evidence="2" id="KW-0732">Signal</keyword>
<dbReference type="PROSITE" id="PS51257">
    <property type="entry name" value="PROKAR_LIPOPROTEIN"/>
    <property type="match status" value="1"/>
</dbReference>
<evidence type="ECO:0000313" key="4">
    <source>
        <dbReference type="Proteomes" id="UP000297948"/>
    </source>
</evidence>